<keyword evidence="1" id="KW-0472">Membrane</keyword>
<keyword evidence="1" id="KW-1133">Transmembrane helix</keyword>
<feature type="transmembrane region" description="Helical" evidence="1">
    <location>
        <begin position="35"/>
        <end position="58"/>
    </location>
</feature>
<comment type="caution">
    <text evidence="2">The sequence shown here is derived from an EMBL/GenBank/DDBJ whole genome shotgun (WGS) entry which is preliminary data.</text>
</comment>
<dbReference type="EMBL" id="LKEU01000013">
    <property type="protein sequence ID" value="OFV72064.1"/>
    <property type="molecule type" value="Genomic_DNA"/>
</dbReference>
<evidence type="ECO:0000256" key="1">
    <source>
        <dbReference type="SAM" id="Phobius"/>
    </source>
</evidence>
<feature type="transmembrane region" description="Helical" evidence="1">
    <location>
        <begin position="78"/>
        <end position="98"/>
    </location>
</feature>
<reference evidence="2 3" key="1">
    <citation type="submission" date="2015-09" db="EMBL/GenBank/DDBJ databases">
        <title>Genome sequence of Acetobacterium wieringae DSM 1911.</title>
        <authorList>
            <person name="Poehlein A."/>
            <person name="Bengelsdorf F.R."/>
            <person name="Schiel-Bengelsdorf B."/>
            <person name="Duerre P."/>
            <person name="Daniel R."/>
        </authorList>
    </citation>
    <scope>NUCLEOTIDE SEQUENCE [LARGE SCALE GENOMIC DNA]</scope>
    <source>
        <strain evidence="2 3">DSM 1911</strain>
    </source>
</reference>
<protein>
    <submittedName>
        <fullName evidence="2">Uncharacterized protein</fullName>
    </submittedName>
</protein>
<dbReference type="OrthoDB" id="9944311at2"/>
<gene>
    <name evidence="2" type="ORF">ACWI_05380</name>
</gene>
<accession>A0A1F2PMJ5</accession>
<organism evidence="2 3">
    <name type="scientific">Acetobacterium wieringae</name>
    <dbReference type="NCBI Taxonomy" id="52694"/>
    <lineage>
        <taxon>Bacteria</taxon>
        <taxon>Bacillati</taxon>
        <taxon>Bacillota</taxon>
        <taxon>Clostridia</taxon>
        <taxon>Eubacteriales</taxon>
        <taxon>Eubacteriaceae</taxon>
        <taxon>Acetobacterium</taxon>
    </lineage>
</organism>
<proteinExistence type="predicted"/>
<feature type="transmembrane region" description="Helical" evidence="1">
    <location>
        <begin position="119"/>
        <end position="144"/>
    </location>
</feature>
<dbReference type="Proteomes" id="UP000176244">
    <property type="component" value="Unassembled WGS sequence"/>
</dbReference>
<feature type="transmembrane region" description="Helical" evidence="1">
    <location>
        <begin position="196"/>
        <end position="217"/>
    </location>
</feature>
<evidence type="ECO:0000313" key="2">
    <source>
        <dbReference type="EMBL" id="OFV72064.1"/>
    </source>
</evidence>
<feature type="transmembrane region" description="Helical" evidence="1">
    <location>
        <begin position="164"/>
        <end position="184"/>
    </location>
</feature>
<dbReference type="RefSeq" id="WP_070369899.1">
    <property type="nucleotide sequence ID" value="NZ_LKEU01000013.1"/>
</dbReference>
<dbReference type="STRING" id="52694.ACWI_05380"/>
<evidence type="ECO:0000313" key="3">
    <source>
        <dbReference type="Proteomes" id="UP000176244"/>
    </source>
</evidence>
<dbReference type="AlphaFoldDB" id="A0A1F2PMJ5"/>
<keyword evidence="1" id="KW-0812">Transmembrane</keyword>
<name>A0A1F2PMJ5_9FIRM</name>
<sequence>MKKSVNKQRRTKTESKTSQVQDFLKKIGAVSLKEAAELIVSIFGILGTVYFICGFVYVEKYKNDCANFYELPREYFSVDVNYFFLYFILVVLFAITIISPRYIKNQLIKKETSKTTSRIIMGFFIIFLGISLGQLIILNLEVILTHPQHQNFVNRYSEVIDHSMNAILVIMIGFSIFFQIAITYDEELNRIKNKLVRSFVGGVLLLVMITVPVIYFWGTTIKLTSSIEDKSWYETTHLNEKDLAILTTVNNQFLVSEYIVDEKDGEVHIYTDRYMFVNRENLVITYKKFNLPVKVN</sequence>